<dbReference type="Pfam" id="PF00178">
    <property type="entry name" value="Ets"/>
    <property type="match status" value="1"/>
</dbReference>
<dbReference type="EMBL" id="CP090895">
    <property type="protein sequence ID" value="ULT86463.1"/>
    <property type="molecule type" value="Genomic_DNA"/>
</dbReference>
<feature type="region of interest" description="Disordered" evidence="4">
    <location>
        <begin position="126"/>
        <end position="149"/>
    </location>
</feature>
<dbReference type="InterPro" id="IPR036388">
    <property type="entry name" value="WH-like_DNA-bd_sf"/>
</dbReference>
<dbReference type="InterPro" id="IPR036390">
    <property type="entry name" value="WH_DNA-bd_sf"/>
</dbReference>
<dbReference type="AlphaFoldDB" id="A0AAE9A0X8"/>
<dbReference type="GO" id="GO:0043565">
    <property type="term" value="F:sequence-specific DNA binding"/>
    <property type="evidence" value="ECO:0007669"/>
    <property type="project" value="InterPro"/>
</dbReference>
<comment type="similarity">
    <text evidence="1 3">Belongs to the ETS family.</text>
</comment>
<keyword evidence="2 3" id="KW-0238">DNA-binding</keyword>
<name>A0AAE9A0X8_CAEBR</name>
<dbReference type="InterPro" id="IPR046328">
    <property type="entry name" value="ETS_fam"/>
</dbReference>
<evidence type="ECO:0000256" key="1">
    <source>
        <dbReference type="ARBA" id="ARBA00005562"/>
    </source>
</evidence>
<reference evidence="6 7" key="1">
    <citation type="submission" date="2022-02" db="EMBL/GenBank/DDBJ databases">
        <title>Chromosome-level reference genomes for two strains of Caenorhabditis briggsae: an improved platform for comparative genomics.</title>
        <authorList>
            <person name="Stevens L."/>
            <person name="Andersen E.C."/>
        </authorList>
    </citation>
    <scope>NUCLEOTIDE SEQUENCE [LARGE SCALE GENOMIC DNA]</scope>
    <source>
        <strain evidence="6">QX1410_ONT</strain>
        <tissue evidence="6">Whole-organism</tissue>
    </source>
</reference>
<evidence type="ECO:0000256" key="3">
    <source>
        <dbReference type="RuleBase" id="RU004019"/>
    </source>
</evidence>
<proteinExistence type="inferred from homology"/>
<organism evidence="6 7">
    <name type="scientific">Caenorhabditis briggsae</name>
    <dbReference type="NCBI Taxonomy" id="6238"/>
    <lineage>
        <taxon>Eukaryota</taxon>
        <taxon>Metazoa</taxon>
        <taxon>Ecdysozoa</taxon>
        <taxon>Nematoda</taxon>
        <taxon>Chromadorea</taxon>
        <taxon>Rhabditida</taxon>
        <taxon>Rhabditina</taxon>
        <taxon>Rhabditomorpha</taxon>
        <taxon>Rhabditoidea</taxon>
        <taxon>Rhabditidae</taxon>
        <taxon>Peloderinae</taxon>
        <taxon>Caenorhabditis</taxon>
    </lineage>
</organism>
<evidence type="ECO:0000259" key="5">
    <source>
        <dbReference type="PROSITE" id="PS50061"/>
    </source>
</evidence>
<feature type="compositionally biased region" description="Low complexity" evidence="4">
    <location>
        <begin position="129"/>
        <end position="148"/>
    </location>
</feature>
<evidence type="ECO:0000256" key="4">
    <source>
        <dbReference type="SAM" id="MobiDB-lite"/>
    </source>
</evidence>
<dbReference type="GO" id="GO:0003700">
    <property type="term" value="F:DNA-binding transcription factor activity"/>
    <property type="evidence" value="ECO:0007669"/>
    <property type="project" value="InterPro"/>
</dbReference>
<feature type="region of interest" description="Disordered" evidence="4">
    <location>
        <begin position="1"/>
        <end position="23"/>
    </location>
</feature>
<evidence type="ECO:0000256" key="2">
    <source>
        <dbReference type="ARBA" id="ARBA00023125"/>
    </source>
</evidence>
<dbReference type="InterPro" id="IPR000418">
    <property type="entry name" value="Ets_dom"/>
</dbReference>
<dbReference type="PROSITE" id="PS50061">
    <property type="entry name" value="ETS_DOMAIN_3"/>
    <property type="match status" value="1"/>
</dbReference>
<accession>A0AAE9A0X8</accession>
<dbReference type="GO" id="GO:0006357">
    <property type="term" value="P:regulation of transcription by RNA polymerase II"/>
    <property type="evidence" value="ECO:0007669"/>
    <property type="project" value="InterPro"/>
</dbReference>
<dbReference type="SMART" id="SM00413">
    <property type="entry name" value="ETS"/>
    <property type="match status" value="1"/>
</dbReference>
<dbReference type="PANTHER" id="PTHR11849">
    <property type="entry name" value="ETS"/>
    <property type="match status" value="1"/>
</dbReference>
<dbReference type="Gene3D" id="1.10.10.10">
    <property type="entry name" value="Winged helix-like DNA-binding domain superfamily/Winged helix DNA-binding domain"/>
    <property type="match status" value="1"/>
</dbReference>
<dbReference type="FunFam" id="1.10.10.10:FF:001276">
    <property type="entry name" value="ETS class transcription factor"/>
    <property type="match status" value="1"/>
</dbReference>
<evidence type="ECO:0000313" key="7">
    <source>
        <dbReference type="Proteomes" id="UP000827892"/>
    </source>
</evidence>
<dbReference type="GO" id="GO:0005634">
    <property type="term" value="C:nucleus"/>
    <property type="evidence" value="ECO:0007669"/>
    <property type="project" value="UniProtKB-SubCell"/>
</dbReference>
<dbReference type="PRINTS" id="PR00454">
    <property type="entry name" value="ETSDOMAIN"/>
</dbReference>
<dbReference type="Proteomes" id="UP000827892">
    <property type="component" value="Chromosome V"/>
</dbReference>
<sequence length="208" mass="23358">MQSPIINTPKRESPIINTPKRGSPNGKTRLLAFLRDLLDDVNQDVAVWTDKPNSIFKLVKPHRVAIMWGAETGNPSMTYDKMSRGLRYFYQNGTLRKIPGKDSRYQFVDTKAPAFNISNLLVPKKEDGNNSLSSSPTSSSSGSDSTSPPQLRLPLINPLALQESLRQNLAQFNTFMTQFPFLHNLPVQDQLTIFFSSKNTFPMLFPAP</sequence>
<dbReference type="PANTHER" id="PTHR11849:SF302">
    <property type="entry name" value="ETS DOMAIN-CONTAINING PROTEIN-RELATED"/>
    <property type="match status" value="1"/>
</dbReference>
<protein>
    <recommendedName>
        <fullName evidence="5">ETS domain-containing protein</fullName>
    </recommendedName>
</protein>
<gene>
    <name evidence="6" type="ORF">L3Y34_006277</name>
</gene>
<comment type="subcellular location">
    <subcellularLocation>
        <location evidence="3">Nucleus</location>
    </subcellularLocation>
</comment>
<evidence type="ECO:0000313" key="6">
    <source>
        <dbReference type="EMBL" id="ULT86463.1"/>
    </source>
</evidence>
<keyword evidence="3" id="KW-0539">Nucleus</keyword>
<dbReference type="SUPFAM" id="SSF46785">
    <property type="entry name" value="Winged helix' DNA-binding domain"/>
    <property type="match status" value="1"/>
</dbReference>
<dbReference type="OMA" id="WRYGRIQ"/>
<feature type="domain" description="ETS" evidence="5">
    <location>
        <begin position="28"/>
        <end position="108"/>
    </location>
</feature>